<dbReference type="InterPro" id="IPR050189">
    <property type="entry name" value="MFS_Efflux_Transporters"/>
</dbReference>
<dbReference type="Pfam" id="PF07690">
    <property type="entry name" value="MFS_1"/>
    <property type="match status" value="1"/>
</dbReference>
<dbReference type="Proteomes" id="UP000823858">
    <property type="component" value="Unassembled WGS sequence"/>
</dbReference>
<dbReference type="GO" id="GO:0022857">
    <property type="term" value="F:transmembrane transporter activity"/>
    <property type="evidence" value="ECO:0007669"/>
    <property type="project" value="InterPro"/>
</dbReference>
<gene>
    <name evidence="8" type="ORF">H9751_06255</name>
</gene>
<name>A0A9D2QES6_9CORY</name>
<feature type="transmembrane region" description="Helical" evidence="6">
    <location>
        <begin position="214"/>
        <end position="234"/>
    </location>
</feature>
<reference evidence="8" key="2">
    <citation type="submission" date="2021-04" db="EMBL/GenBank/DDBJ databases">
        <authorList>
            <person name="Gilroy R."/>
        </authorList>
    </citation>
    <scope>NUCLEOTIDE SEQUENCE</scope>
    <source>
        <strain evidence="8">ChiHjej13B12-4958</strain>
    </source>
</reference>
<dbReference type="GO" id="GO:0005886">
    <property type="term" value="C:plasma membrane"/>
    <property type="evidence" value="ECO:0007669"/>
    <property type="project" value="UniProtKB-SubCell"/>
</dbReference>
<evidence type="ECO:0000256" key="2">
    <source>
        <dbReference type="ARBA" id="ARBA00022475"/>
    </source>
</evidence>
<dbReference type="InterPro" id="IPR036259">
    <property type="entry name" value="MFS_trans_sf"/>
</dbReference>
<dbReference type="InterPro" id="IPR020846">
    <property type="entry name" value="MFS_dom"/>
</dbReference>
<keyword evidence="3 6" id="KW-0812">Transmembrane</keyword>
<protein>
    <submittedName>
        <fullName evidence="8">MFS transporter</fullName>
    </submittedName>
</protein>
<evidence type="ECO:0000256" key="3">
    <source>
        <dbReference type="ARBA" id="ARBA00022692"/>
    </source>
</evidence>
<feature type="transmembrane region" description="Helical" evidence="6">
    <location>
        <begin position="148"/>
        <end position="170"/>
    </location>
</feature>
<evidence type="ECO:0000313" key="8">
    <source>
        <dbReference type="EMBL" id="HJC85131.1"/>
    </source>
</evidence>
<feature type="transmembrane region" description="Helical" evidence="6">
    <location>
        <begin position="182"/>
        <end position="202"/>
    </location>
</feature>
<proteinExistence type="predicted"/>
<accession>A0A9D2QES6</accession>
<evidence type="ECO:0000256" key="1">
    <source>
        <dbReference type="ARBA" id="ARBA00004651"/>
    </source>
</evidence>
<dbReference type="InterPro" id="IPR011701">
    <property type="entry name" value="MFS"/>
</dbReference>
<dbReference type="PROSITE" id="PS50850">
    <property type="entry name" value="MFS"/>
    <property type="match status" value="1"/>
</dbReference>
<feature type="domain" description="Major facilitator superfamily (MFS) profile" evidence="7">
    <location>
        <begin position="1"/>
        <end position="330"/>
    </location>
</feature>
<feature type="transmembrane region" description="Helical" evidence="6">
    <location>
        <begin position="280"/>
        <end position="303"/>
    </location>
</feature>
<dbReference type="PANTHER" id="PTHR43124:SF10">
    <property type="entry name" value="PURINE EFFLUX PUMP PBUE"/>
    <property type="match status" value="1"/>
</dbReference>
<evidence type="ECO:0000256" key="5">
    <source>
        <dbReference type="ARBA" id="ARBA00023136"/>
    </source>
</evidence>
<comment type="caution">
    <text evidence="8">The sequence shown here is derived from an EMBL/GenBank/DDBJ whole genome shotgun (WGS) entry which is preliminary data.</text>
</comment>
<dbReference type="Gene3D" id="1.20.1250.20">
    <property type="entry name" value="MFS general substrate transporter like domains"/>
    <property type="match status" value="1"/>
</dbReference>
<keyword evidence="5 6" id="KW-0472">Membrane</keyword>
<sequence>MFALLFAALILYTDDYVIAGILPELAGDLAAAATSDFWLLMALRVIAALCAGASTPAIFAWTAAQAPPEKIGRYISIVALGVTGAIALGVPAGTLIAQAVSWRGSFLVLAVGALLAIVMIRSTMVSDGQGEDAVPVGRQLRALGSPPVARTLGVNVVAMSGSMMAFTYFAPFLAGAVPDHELRAVTFAVSGLGGIVGVWIGGVLTDRIGPLRTIVVSLLTLAVGCAGSWLLWLAAPLNSLPLIVVLVCLGAVQSLGAFSLSPALTARLATTAGDGSKAAIALNTSGTYLGVTIAGAVGGAVLAGWDAGTVIATATLIVVVAAGMFAASTRVAP</sequence>
<evidence type="ECO:0000259" key="7">
    <source>
        <dbReference type="PROSITE" id="PS50850"/>
    </source>
</evidence>
<keyword evidence="4 6" id="KW-1133">Transmembrane helix</keyword>
<comment type="subcellular location">
    <subcellularLocation>
        <location evidence="1">Cell membrane</location>
        <topology evidence="1">Multi-pass membrane protein</topology>
    </subcellularLocation>
</comment>
<feature type="transmembrane region" description="Helical" evidence="6">
    <location>
        <begin position="38"/>
        <end position="62"/>
    </location>
</feature>
<feature type="transmembrane region" description="Helical" evidence="6">
    <location>
        <begin position="74"/>
        <end position="96"/>
    </location>
</feature>
<feature type="transmembrane region" description="Helical" evidence="6">
    <location>
        <begin position="240"/>
        <end position="260"/>
    </location>
</feature>
<evidence type="ECO:0000313" key="9">
    <source>
        <dbReference type="Proteomes" id="UP000823858"/>
    </source>
</evidence>
<feature type="transmembrane region" description="Helical" evidence="6">
    <location>
        <begin position="309"/>
        <end position="327"/>
    </location>
</feature>
<reference evidence="8" key="1">
    <citation type="journal article" date="2021" name="PeerJ">
        <title>Extensive microbial diversity within the chicken gut microbiome revealed by metagenomics and culture.</title>
        <authorList>
            <person name="Gilroy R."/>
            <person name="Ravi A."/>
            <person name="Getino M."/>
            <person name="Pursley I."/>
            <person name="Horton D.L."/>
            <person name="Alikhan N.F."/>
            <person name="Baker D."/>
            <person name="Gharbi K."/>
            <person name="Hall N."/>
            <person name="Watson M."/>
            <person name="Adriaenssens E.M."/>
            <person name="Foster-Nyarko E."/>
            <person name="Jarju S."/>
            <person name="Secka A."/>
            <person name="Antonio M."/>
            <person name="Oren A."/>
            <person name="Chaudhuri R.R."/>
            <person name="La Ragione R."/>
            <person name="Hildebrand F."/>
            <person name="Pallen M.J."/>
        </authorList>
    </citation>
    <scope>NUCLEOTIDE SEQUENCE</scope>
    <source>
        <strain evidence="8">ChiHjej13B12-4958</strain>
    </source>
</reference>
<dbReference type="PANTHER" id="PTHR43124">
    <property type="entry name" value="PURINE EFFLUX PUMP PBUE"/>
    <property type="match status" value="1"/>
</dbReference>
<dbReference type="AlphaFoldDB" id="A0A9D2QES6"/>
<keyword evidence="2" id="KW-1003">Cell membrane</keyword>
<evidence type="ECO:0000256" key="6">
    <source>
        <dbReference type="SAM" id="Phobius"/>
    </source>
</evidence>
<dbReference type="SUPFAM" id="SSF103473">
    <property type="entry name" value="MFS general substrate transporter"/>
    <property type="match status" value="1"/>
</dbReference>
<evidence type="ECO:0000256" key="4">
    <source>
        <dbReference type="ARBA" id="ARBA00022989"/>
    </source>
</evidence>
<dbReference type="EMBL" id="DWVP01000014">
    <property type="protein sequence ID" value="HJC85131.1"/>
    <property type="molecule type" value="Genomic_DNA"/>
</dbReference>
<organism evidence="8 9">
    <name type="scientific">Candidatus Corynebacterium faecigallinarum</name>
    <dbReference type="NCBI Taxonomy" id="2838528"/>
    <lineage>
        <taxon>Bacteria</taxon>
        <taxon>Bacillati</taxon>
        <taxon>Actinomycetota</taxon>
        <taxon>Actinomycetes</taxon>
        <taxon>Mycobacteriales</taxon>
        <taxon>Corynebacteriaceae</taxon>
        <taxon>Corynebacterium</taxon>
    </lineage>
</organism>
<feature type="transmembrane region" description="Helical" evidence="6">
    <location>
        <begin position="102"/>
        <end position="120"/>
    </location>
</feature>